<keyword evidence="1" id="KW-0472">Membrane</keyword>
<evidence type="ECO:0000256" key="1">
    <source>
        <dbReference type="SAM" id="Phobius"/>
    </source>
</evidence>
<reference evidence="2" key="1">
    <citation type="journal article" date="2015" name="Nature">
        <title>Complex archaea that bridge the gap between prokaryotes and eukaryotes.</title>
        <authorList>
            <person name="Spang A."/>
            <person name="Saw J.H."/>
            <person name="Jorgensen S.L."/>
            <person name="Zaremba-Niedzwiedzka K."/>
            <person name="Martijn J."/>
            <person name="Lind A.E."/>
            <person name="van Eijk R."/>
            <person name="Schleper C."/>
            <person name="Guy L."/>
            <person name="Ettema T.J."/>
        </authorList>
    </citation>
    <scope>NUCLEOTIDE SEQUENCE</scope>
</reference>
<comment type="caution">
    <text evidence="2">The sequence shown here is derived from an EMBL/GenBank/DDBJ whole genome shotgun (WGS) entry which is preliminary data.</text>
</comment>
<dbReference type="AlphaFoldDB" id="A0A0F9TH73"/>
<name>A0A0F9TH73_9ZZZZ</name>
<keyword evidence="1" id="KW-1133">Transmembrane helix</keyword>
<gene>
    <name evidence="2" type="ORF">LCGC14_0730040</name>
</gene>
<evidence type="ECO:0000313" key="2">
    <source>
        <dbReference type="EMBL" id="KKN40788.1"/>
    </source>
</evidence>
<proteinExistence type="predicted"/>
<keyword evidence="1" id="KW-0812">Transmembrane</keyword>
<organism evidence="2">
    <name type="scientific">marine sediment metagenome</name>
    <dbReference type="NCBI Taxonomy" id="412755"/>
    <lineage>
        <taxon>unclassified sequences</taxon>
        <taxon>metagenomes</taxon>
        <taxon>ecological metagenomes</taxon>
    </lineage>
</organism>
<accession>A0A0F9TH73</accession>
<dbReference type="EMBL" id="LAZR01001685">
    <property type="protein sequence ID" value="KKN40788.1"/>
    <property type="molecule type" value="Genomic_DNA"/>
</dbReference>
<protein>
    <submittedName>
        <fullName evidence="2">Uncharacterized protein</fullName>
    </submittedName>
</protein>
<sequence>MDLQDIIVTIIGSLVIVLLTITIGFLIAGVVLK</sequence>
<feature type="transmembrane region" description="Helical" evidence="1">
    <location>
        <begin position="6"/>
        <end position="32"/>
    </location>
</feature>